<dbReference type="PANTHER" id="PTHR16517:SF7">
    <property type="entry name" value="PROTEIN KING TUBBY"/>
    <property type="match status" value="1"/>
</dbReference>
<name>A0A820E219_9BILA</name>
<dbReference type="Pfam" id="PF01167">
    <property type="entry name" value="Tub"/>
    <property type="match status" value="1"/>
</dbReference>
<evidence type="ECO:0000313" key="4">
    <source>
        <dbReference type="EMBL" id="CAF4240652.1"/>
    </source>
</evidence>
<accession>A0A820E219</accession>
<evidence type="ECO:0000259" key="3">
    <source>
        <dbReference type="Pfam" id="PF01167"/>
    </source>
</evidence>
<dbReference type="PANTHER" id="PTHR16517">
    <property type="entry name" value="TUBBY-RELATED"/>
    <property type="match status" value="1"/>
</dbReference>
<dbReference type="GO" id="GO:0005929">
    <property type="term" value="C:cilium"/>
    <property type="evidence" value="ECO:0007669"/>
    <property type="project" value="TreeGrafter"/>
</dbReference>
<organism evidence="4 5">
    <name type="scientific">Rotaria magnacalcarata</name>
    <dbReference type="NCBI Taxonomy" id="392030"/>
    <lineage>
        <taxon>Eukaryota</taxon>
        <taxon>Metazoa</taxon>
        <taxon>Spiralia</taxon>
        <taxon>Gnathifera</taxon>
        <taxon>Rotifera</taxon>
        <taxon>Eurotatoria</taxon>
        <taxon>Bdelloidea</taxon>
        <taxon>Philodinida</taxon>
        <taxon>Philodinidae</taxon>
        <taxon>Rotaria</taxon>
    </lineage>
</organism>
<dbReference type="Gene3D" id="3.20.90.10">
    <property type="entry name" value="Tubby Protein, Chain A"/>
    <property type="match status" value="1"/>
</dbReference>
<dbReference type="AlphaFoldDB" id="A0A820E219"/>
<dbReference type="Proteomes" id="UP000663866">
    <property type="component" value="Unassembled WGS sequence"/>
</dbReference>
<reference evidence="4" key="1">
    <citation type="submission" date="2021-02" db="EMBL/GenBank/DDBJ databases">
        <authorList>
            <person name="Nowell W R."/>
        </authorList>
    </citation>
    <scope>NUCLEOTIDE SEQUENCE</scope>
</reference>
<comment type="similarity">
    <text evidence="1">Belongs to the TUB family.</text>
</comment>
<dbReference type="SUPFAM" id="SSF54518">
    <property type="entry name" value="Tubby C-terminal domain-like"/>
    <property type="match status" value="1"/>
</dbReference>
<proteinExistence type="inferred from homology"/>
<dbReference type="EMBL" id="CAJOBG010008322">
    <property type="protein sequence ID" value="CAF4240652.1"/>
    <property type="molecule type" value="Genomic_DNA"/>
</dbReference>
<feature type="compositionally biased region" description="Basic and acidic residues" evidence="2">
    <location>
        <begin position="138"/>
        <end position="148"/>
    </location>
</feature>
<dbReference type="InterPro" id="IPR000007">
    <property type="entry name" value="Tubby_C"/>
</dbReference>
<evidence type="ECO:0000313" key="5">
    <source>
        <dbReference type="Proteomes" id="UP000663866"/>
    </source>
</evidence>
<evidence type="ECO:0000256" key="2">
    <source>
        <dbReference type="SAM" id="MobiDB-lite"/>
    </source>
</evidence>
<feature type="domain" description="Tubby C-terminal" evidence="3">
    <location>
        <begin position="210"/>
        <end position="288"/>
    </location>
</feature>
<evidence type="ECO:0000256" key="1">
    <source>
        <dbReference type="ARBA" id="ARBA00007129"/>
    </source>
</evidence>
<comment type="caution">
    <text evidence="4">The sequence shown here is derived from an EMBL/GenBank/DDBJ whole genome shotgun (WGS) entry which is preliminary data.</text>
</comment>
<keyword evidence="5" id="KW-1185">Reference proteome</keyword>
<feature type="compositionally biased region" description="Basic and acidic residues" evidence="2">
    <location>
        <begin position="35"/>
        <end position="45"/>
    </location>
</feature>
<gene>
    <name evidence="4" type="ORF">OVN521_LOCUS28491</name>
</gene>
<sequence>MLYDEYIPGVILEEDDHKASTSRKFDRNRINQKAELTKRETDIRTKRTPRQTDSSTPDDVGGFVNTSFHPDGEGSVSSNDFNRSTSISSQPFYPIRRKHQDKDNLNELRPSTSSSIQTRTVKASRGPVQVLSDATITHSHDDGEKNDSDDGTEITVVRPWTPMAIHSNGTTAVTNDHSNDNDDASDPSLSLVLRTLFEMIAEDLDKFVYTPAPNGLGDVQCRITRDKRGMEKGLYPIYYMHVERPGDGKKFFILAGRKRRRSTTSNYLISTDPTDLSRDGEKFIGKLR</sequence>
<feature type="compositionally biased region" description="Basic and acidic residues" evidence="2">
    <location>
        <begin position="17"/>
        <end position="29"/>
    </location>
</feature>
<dbReference type="InterPro" id="IPR025659">
    <property type="entry name" value="Tubby-like_C"/>
</dbReference>
<feature type="region of interest" description="Disordered" evidence="2">
    <location>
        <begin position="17"/>
        <end position="153"/>
    </location>
</feature>
<protein>
    <recommendedName>
        <fullName evidence="3">Tubby C-terminal domain-containing protein</fullName>
    </recommendedName>
</protein>
<dbReference type="PRINTS" id="PR01573">
    <property type="entry name" value="SUPERTUBBY"/>
</dbReference>
<feature type="compositionally biased region" description="Polar residues" evidence="2">
    <location>
        <begin position="109"/>
        <end position="121"/>
    </location>
</feature>
<feature type="compositionally biased region" description="Polar residues" evidence="2">
    <location>
        <begin position="75"/>
        <end position="91"/>
    </location>
</feature>
<dbReference type="GO" id="GO:0061512">
    <property type="term" value="P:protein localization to cilium"/>
    <property type="evidence" value="ECO:0007669"/>
    <property type="project" value="TreeGrafter"/>
</dbReference>